<name>A0A086TAE4_HAPC1</name>
<dbReference type="PANTHER" id="PTHR24305">
    <property type="entry name" value="CYTOCHROME P450"/>
    <property type="match status" value="1"/>
</dbReference>
<dbReference type="CDD" id="cd11059">
    <property type="entry name" value="CYP_fungal"/>
    <property type="match status" value="1"/>
</dbReference>
<dbReference type="PRINTS" id="PR00385">
    <property type="entry name" value="P450"/>
</dbReference>
<evidence type="ECO:0000313" key="9">
    <source>
        <dbReference type="EMBL" id="KFH46326.1"/>
    </source>
</evidence>
<dbReference type="GO" id="GO:0020037">
    <property type="term" value="F:heme binding"/>
    <property type="evidence" value="ECO:0007669"/>
    <property type="project" value="InterPro"/>
</dbReference>
<evidence type="ECO:0000256" key="7">
    <source>
        <dbReference type="PIRSR" id="PIRSR602403-1"/>
    </source>
</evidence>
<dbReference type="Pfam" id="PF00067">
    <property type="entry name" value="p450"/>
    <property type="match status" value="1"/>
</dbReference>
<sequence>MTHESLAALIVAAALIALCHIAIVRPLFLSPLAKIPAAHWSAPWSPLWILSARKRGRENRLLHDAHRRLGPVVRVGPNDVSIDGPEAVRAVYQGGFEKDPWYSVFDNYGVPCMFAARNSQDHSARKRMISNVYSKSFLQSSRAAKFQTQTILYNRLLSVIQESSSPALFPTGLDVHSLFLATTMDFIAGYVFGLGNGTNFIQDKGYRGHWLELYNARNDHHFWPQELPSLTRFFKRFGVWLYPRWVDDANAELAAWNVDLCRKTTASASEGAKDTADEPVVFNSLNAGIDREIKTKGANSILYSTVIQQRDLSVQSELFDHVLAGQETAGIALTYLSWHLSKDPDLQLALRRELLTLSPNFKLGQQSPALPDPKHLDSLPLLHAIITETLRLHAPLPGPQARRTPHTSCVINGFYIPGRVRISALAYTLHRDDKIFPNPERWDYRRWLPSEATQEQLRERQRQFWAFSSGGRMCIGSHFAMNGTHLLPSSVFPLSQDAGVYICSRRRELTVIRPEMKHITAAIYTNFTTYIVDDEGMEHQTDGYSSRPATDRLILRFEPAGPKPLVKIHQKLNVPPIEL</sequence>
<evidence type="ECO:0000256" key="6">
    <source>
        <dbReference type="ARBA" id="ARBA00023033"/>
    </source>
</evidence>
<accession>A0A086TAE4</accession>
<evidence type="ECO:0000256" key="5">
    <source>
        <dbReference type="ARBA" id="ARBA00023004"/>
    </source>
</evidence>
<keyword evidence="10" id="KW-1185">Reference proteome</keyword>
<dbReference type="Proteomes" id="UP000029964">
    <property type="component" value="Unassembled WGS sequence"/>
</dbReference>
<protein>
    <submittedName>
        <fullName evidence="9">Sterigmatocystin biosynthesis P450 monooxygenase-like protein</fullName>
    </submittedName>
</protein>
<dbReference type="GO" id="GO:0016705">
    <property type="term" value="F:oxidoreductase activity, acting on paired donors, with incorporation or reduction of molecular oxygen"/>
    <property type="evidence" value="ECO:0007669"/>
    <property type="project" value="InterPro"/>
</dbReference>
<evidence type="ECO:0000256" key="1">
    <source>
        <dbReference type="ARBA" id="ARBA00001971"/>
    </source>
</evidence>
<comment type="similarity">
    <text evidence="2 8">Belongs to the cytochrome P450 family.</text>
</comment>
<keyword evidence="4 7" id="KW-0479">Metal-binding</keyword>
<keyword evidence="6 8" id="KW-0503">Monooxygenase</keyword>
<evidence type="ECO:0000256" key="3">
    <source>
        <dbReference type="ARBA" id="ARBA00022617"/>
    </source>
</evidence>
<dbReference type="Gene3D" id="1.10.630.10">
    <property type="entry name" value="Cytochrome P450"/>
    <property type="match status" value="1"/>
</dbReference>
<dbReference type="InterPro" id="IPR036396">
    <property type="entry name" value="Cyt_P450_sf"/>
</dbReference>
<keyword evidence="3 7" id="KW-0349">Heme</keyword>
<feature type="binding site" description="axial binding residue" evidence="7">
    <location>
        <position position="474"/>
    </location>
    <ligand>
        <name>heme</name>
        <dbReference type="ChEBI" id="CHEBI:30413"/>
    </ligand>
    <ligandPart>
        <name>Fe</name>
        <dbReference type="ChEBI" id="CHEBI:18248"/>
    </ligandPart>
</feature>
<dbReference type="OrthoDB" id="1470350at2759"/>
<evidence type="ECO:0000256" key="2">
    <source>
        <dbReference type="ARBA" id="ARBA00010617"/>
    </source>
</evidence>
<dbReference type="PRINTS" id="PR00465">
    <property type="entry name" value="EP450IV"/>
</dbReference>
<dbReference type="EMBL" id="JPKY01000020">
    <property type="protein sequence ID" value="KFH46326.1"/>
    <property type="molecule type" value="Genomic_DNA"/>
</dbReference>
<dbReference type="PROSITE" id="PS00086">
    <property type="entry name" value="CYTOCHROME_P450"/>
    <property type="match status" value="1"/>
</dbReference>
<dbReference type="InterPro" id="IPR050121">
    <property type="entry name" value="Cytochrome_P450_monoxygenase"/>
</dbReference>
<keyword evidence="5 7" id="KW-0408">Iron</keyword>
<organism evidence="9 10">
    <name type="scientific">Hapsidospora chrysogenum (strain ATCC 11550 / CBS 779.69 / DSM 880 / IAM 14645 / JCM 23072 / IMI 49137)</name>
    <name type="common">Acremonium chrysogenum</name>
    <dbReference type="NCBI Taxonomy" id="857340"/>
    <lineage>
        <taxon>Eukaryota</taxon>
        <taxon>Fungi</taxon>
        <taxon>Dikarya</taxon>
        <taxon>Ascomycota</taxon>
        <taxon>Pezizomycotina</taxon>
        <taxon>Sordariomycetes</taxon>
        <taxon>Hypocreomycetidae</taxon>
        <taxon>Hypocreales</taxon>
        <taxon>Bionectriaceae</taxon>
        <taxon>Hapsidospora</taxon>
    </lineage>
</organism>
<evidence type="ECO:0000313" key="10">
    <source>
        <dbReference type="Proteomes" id="UP000029964"/>
    </source>
</evidence>
<comment type="cofactor">
    <cofactor evidence="1 7">
        <name>heme</name>
        <dbReference type="ChEBI" id="CHEBI:30413"/>
    </cofactor>
</comment>
<dbReference type="PANTHER" id="PTHR24305:SF166">
    <property type="entry name" value="CYTOCHROME P450 12A4, MITOCHONDRIAL-RELATED"/>
    <property type="match status" value="1"/>
</dbReference>
<dbReference type="SUPFAM" id="SSF48264">
    <property type="entry name" value="Cytochrome P450"/>
    <property type="match status" value="1"/>
</dbReference>
<reference evidence="10" key="1">
    <citation type="journal article" date="2014" name="Genome Announc.">
        <title>Genome sequence and annotation of Acremonium chrysogenum, producer of the beta-lactam antibiotic cephalosporin C.</title>
        <authorList>
            <person name="Terfehr D."/>
            <person name="Dahlmann T.A."/>
            <person name="Specht T."/>
            <person name="Zadra I."/>
            <person name="Kuernsteiner H."/>
            <person name="Kueck U."/>
        </authorList>
    </citation>
    <scope>NUCLEOTIDE SEQUENCE [LARGE SCALE GENOMIC DNA]</scope>
    <source>
        <strain evidence="10">ATCC 11550 / CBS 779.69 / DSM 880 / IAM 14645 / JCM 23072 / IMI 49137</strain>
    </source>
</reference>
<evidence type="ECO:0000256" key="4">
    <source>
        <dbReference type="ARBA" id="ARBA00022723"/>
    </source>
</evidence>
<gene>
    <name evidence="9" type="ORF">ACRE_027750</name>
</gene>
<evidence type="ECO:0000256" key="8">
    <source>
        <dbReference type="RuleBase" id="RU000461"/>
    </source>
</evidence>
<dbReference type="InterPro" id="IPR017972">
    <property type="entry name" value="Cyt_P450_CS"/>
</dbReference>
<proteinExistence type="inferred from homology"/>
<keyword evidence="8" id="KW-0560">Oxidoreductase</keyword>
<dbReference type="GO" id="GO:0004497">
    <property type="term" value="F:monooxygenase activity"/>
    <property type="evidence" value="ECO:0007669"/>
    <property type="project" value="UniProtKB-KW"/>
</dbReference>
<comment type="caution">
    <text evidence="9">The sequence shown here is derived from an EMBL/GenBank/DDBJ whole genome shotgun (WGS) entry which is preliminary data.</text>
</comment>
<dbReference type="InterPro" id="IPR001128">
    <property type="entry name" value="Cyt_P450"/>
</dbReference>
<dbReference type="AlphaFoldDB" id="A0A086TAE4"/>
<dbReference type="GO" id="GO:0005506">
    <property type="term" value="F:iron ion binding"/>
    <property type="evidence" value="ECO:0007669"/>
    <property type="project" value="InterPro"/>
</dbReference>
<dbReference type="HOGENOM" id="CLU_001570_14_2_1"/>
<dbReference type="InterPro" id="IPR002403">
    <property type="entry name" value="Cyt_P450_E_grp-IV"/>
</dbReference>
<dbReference type="STRING" id="857340.A0A086TAE4"/>